<comment type="similarity">
    <text evidence="2 10">Belongs to the TRAFAC class TrmE-Era-EngA-EngB-Septin-like GTPase superfamily. EngB GTPase family.</text>
</comment>
<sequence>MNIIKKAIFIKSITNLQDRPLSNFPEFLLIGRSNVGKSSLINALTNHKKLALFSKKPGKTTTLNYFLINNYFYLIDSPGYGFSKRNKEARIKQMLMIEHFITNTNNNQLKIIFQIIDFNIGPTLLDLQIFNNLIKYKIPIVVILNKKDKVKKNHLLSQIKFVQECFNNNFLSIKNFYLCSCRDKYGISEIISFMIKSLHV</sequence>
<gene>
    <name evidence="12" type="primary">yihA</name>
    <name evidence="10" type="synonym">engB</name>
    <name evidence="12" type="ORF">OC701_00025</name>
</gene>
<keyword evidence="8 10" id="KW-0717">Septation</keyword>
<dbReference type="SUPFAM" id="SSF52540">
    <property type="entry name" value="P-loop containing nucleoside triphosphate hydrolases"/>
    <property type="match status" value="1"/>
</dbReference>
<dbReference type="InterPro" id="IPR006073">
    <property type="entry name" value="GTP-bd"/>
</dbReference>
<dbReference type="PRINTS" id="PR00449">
    <property type="entry name" value="RASTRNSFRMNG"/>
</dbReference>
<keyword evidence="9 10" id="KW-0131">Cell cycle</keyword>
<dbReference type="HAMAP" id="MF_00321">
    <property type="entry name" value="GTPase_EngB"/>
    <property type="match status" value="1"/>
</dbReference>
<dbReference type="InterPro" id="IPR019987">
    <property type="entry name" value="GTP-bd_ribosome_bio_YsxC"/>
</dbReference>
<evidence type="ECO:0000313" key="12">
    <source>
        <dbReference type="EMBL" id="MDO8063862.1"/>
    </source>
</evidence>
<evidence type="ECO:0000256" key="6">
    <source>
        <dbReference type="ARBA" id="ARBA00022842"/>
    </source>
</evidence>
<dbReference type="PANTHER" id="PTHR11649:SF13">
    <property type="entry name" value="ENGB-TYPE G DOMAIN-CONTAINING PROTEIN"/>
    <property type="match status" value="1"/>
</dbReference>
<comment type="caution">
    <text evidence="12">The sequence shown here is derived from an EMBL/GenBank/DDBJ whole genome shotgun (WGS) entry which is preliminary data.</text>
</comment>
<keyword evidence="3 10" id="KW-0132">Cell division</keyword>
<dbReference type="RefSeq" id="WP_304514072.1">
    <property type="nucleotide sequence ID" value="NZ_JAOSIQ010000001.1"/>
</dbReference>
<proteinExistence type="inferred from homology"/>
<dbReference type="PANTHER" id="PTHR11649">
    <property type="entry name" value="MSS1/TRME-RELATED GTP-BINDING PROTEIN"/>
    <property type="match status" value="1"/>
</dbReference>
<protein>
    <recommendedName>
        <fullName evidence="10">Probable GTP-binding protein EngB</fullName>
    </recommendedName>
</protein>
<keyword evidence="6" id="KW-0460">Magnesium</keyword>
<dbReference type="EMBL" id="JAOSIQ010000001">
    <property type="protein sequence ID" value="MDO8063862.1"/>
    <property type="molecule type" value="Genomic_DNA"/>
</dbReference>
<evidence type="ECO:0000256" key="1">
    <source>
        <dbReference type="ARBA" id="ARBA00001946"/>
    </source>
</evidence>
<keyword evidence="7 10" id="KW-0342">GTP-binding</keyword>
<accession>A0ABT9D355</accession>
<organism evidence="12 13">
    <name type="scientific">Candidatus Phytoplasma bonamiae</name>
    <dbReference type="NCBI Taxonomy" id="2982626"/>
    <lineage>
        <taxon>Bacteria</taxon>
        <taxon>Bacillati</taxon>
        <taxon>Mycoplasmatota</taxon>
        <taxon>Mollicutes</taxon>
        <taxon>Acholeplasmatales</taxon>
        <taxon>Acholeplasmataceae</taxon>
        <taxon>Candidatus Phytoplasma</taxon>
        <taxon>16SrII (Peanut WB group)</taxon>
    </lineage>
</organism>
<dbReference type="PROSITE" id="PS51706">
    <property type="entry name" value="G_ENGB"/>
    <property type="match status" value="1"/>
</dbReference>
<keyword evidence="13" id="KW-1185">Reference proteome</keyword>
<evidence type="ECO:0000256" key="3">
    <source>
        <dbReference type="ARBA" id="ARBA00022618"/>
    </source>
</evidence>
<dbReference type="CDD" id="cd01876">
    <property type="entry name" value="YihA_EngB"/>
    <property type="match status" value="1"/>
</dbReference>
<evidence type="ECO:0000256" key="9">
    <source>
        <dbReference type="ARBA" id="ARBA00023306"/>
    </source>
</evidence>
<dbReference type="Pfam" id="PF01926">
    <property type="entry name" value="MMR_HSR1"/>
    <property type="match status" value="1"/>
</dbReference>
<keyword evidence="4" id="KW-0479">Metal-binding</keyword>
<evidence type="ECO:0000256" key="10">
    <source>
        <dbReference type="HAMAP-Rule" id="MF_00321"/>
    </source>
</evidence>
<evidence type="ECO:0000256" key="7">
    <source>
        <dbReference type="ARBA" id="ARBA00023134"/>
    </source>
</evidence>
<evidence type="ECO:0000313" key="13">
    <source>
        <dbReference type="Proteomes" id="UP001170683"/>
    </source>
</evidence>
<dbReference type="NCBIfam" id="TIGR03598">
    <property type="entry name" value="GTPase_YsxC"/>
    <property type="match status" value="1"/>
</dbReference>
<evidence type="ECO:0000259" key="11">
    <source>
        <dbReference type="PROSITE" id="PS51706"/>
    </source>
</evidence>
<dbReference type="InterPro" id="IPR027417">
    <property type="entry name" value="P-loop_NTPase"/>
</dbReference>
<name>A0ABT9D355_9MOLU</name>
<evidence type="ECO:0000256" key="8">
    <source>
        <dbReference type="ARBA" id="ARBA00023210"/>
    </source>
</evidence>
<keyword evidence="5 10" id="KW-0547">Nucleotide-binding</keyword>
<comment type="cofactor">
    <cofactor evidence="1">
        <name>Mg(2+)</name>
        <dbReference type="ChEBI" id="CHEBI:18420"/>
    </cofactor>
</comment>
<evidence type="ECO:0000256" key="5">
    <source>
        <dbReference type="ARBA" id="ARBA00022741"/>
    </source>
</evidence>
<reference evidence="12 13" key="1">
    <citation type="journal article" date="2023" name="Int. J. Syst. Evol. Microbiol.">
        <title>The observation of taxonomic boundaries for the 16SrII and 16SrXXV phytoplasmas using genome-based delimitation.</title>
        <authorList>
            <person name="Rodrigues Jardim B."/>
            <person name="Tran-Nguyen L.T.T."/>
            <person name="Gambley C."/>
            <person name="Al-Sadi A.M."/>
            <person name="Al-Subhi A.M."/>
            <person name="Foissac X."/>
            <person name="Salar P."/>
            <person name="Cai H."/>
            <person name="Yang J.Y."/>
            <person name="Davis R."/>
            <person name="Jones L."/>
            <person name="Rodoni B."/>
            <person name="Constable F.E."/>
        </authorList>
    </citation>
    <scope>NUCLEOTIDE SEQUENCE [LARGE SCALE GENOMIC DNA]</scope>
    <source>
        <strain evidence="12">BAWM-225</strain>
    </source>
</reference>
<evidence type="ECO:0000256" key="4">
    <source>
        <dbReference type="ARBA" id="ARBA00022723"/>
    </source>
</evidence>
<dbReference type="Proteomes" id="UP001170683">
    <property type="component" value="Unassembled WGS sequence"/>
</dbReference>
<feature type="domain" description="EngB-type G" evidence="11">
    <location>
        <begin position="23"/>
        <end position="200"/>
    </location>
</feature>
<dbReference type="InterPro" id="IPR030393">
    <property type="entry name" value="G_ENGB_dom"/>
</dbReference>
<comment type="function">
    <text evidence="10">Necessary for normal cell division and for the maintenance of normal septation.</text>
</comment>
<evidence type="ECO:0000256" key="2">
    <source>
        <dbReference type="ARBA" id="ARBA00009638"/>
    </source>
</evidence>
<dbReference type="Gene3D" id="3.40.50.300">
    <property type="entry name" value="P-loop containing nucleotide triphosphate hydrolases"/>
    <property type="match status" value="1"/>
</dbReference>